<evidence type="ECO:0000313" key="4">
    <source>
        <dbReference type="EMBL" id="ETI38377.1"/>
    </source>
</evidence>
<dbReference type="GO" id="GO:0006508">
    <property type="term" value="P:proteolysis"/>
    <property type="evidence" value="ECO:0007669"/>
    <property type="project" value="InterPro"/>
</dbReference>
<comment type="caution">
    <text evidence="4">The sequence shown here is derived from an EMBL/GenBank/DDBJ whole genome shotgun (WGS) entry which is preliminary data.</text>
</comment>
<dbReference type="PANTHER" id="PTHR46298">
    <property type="entry name" value="ANDROGLOBIN"/>
    <property type="match status" value="1"/>
</dbReference>
<dbReference type="OrthoDB" id="167576at2759"/>
<gene>
    <name evidence="4" type="ORF">F443_15877</name>
</gene>
<feature type="compositionally biased region" description="Low complexity" evidence="2">
    <location>
        <begin position="1086"/>
        <end position="1100"/>
    </location>
</feature>
<feature type="region of interest" description="Disordered" evidence="2">
    <location>
        <begin position="520"/>
        <end position="541"/>
    </location>
</feature>
<evidence type="ECO:0000259" key="3">
    <source>
        <dbReference type="PROSITE" id="PS50203"/>
    </source>
</evidence>
<dbReference type="EMBL" id="ANIZ01002769">
    <property type="protein sequence ID" value="ETI38377.1"/>
    <property type="molecule type" value="Genomic_DNA"/>
</dbReference>
<reference evidence="4 5" key="1">
    <citation type="submission" date="2013-11" db="EMBL/GenBank/DDBJ databases">
        <title>The Genome Sequence of Phytophthora parasitica P1569.</title>
        <authorList>
            <consortium name="The Broad Institute Genomics Platform"/>
            <person name="Russ C."/>
            <person name="Tyler B."/>
            <person name="Panabieres F."/>
            <person name="Shan W."/>
            <person name="Tripathy S."/>
            <person name="Grunwald N."/>
            <person name="Machado M."/>
            <person name="Johnson C.S."/>
            <person name="Arredondo F."/>
            <person name="Hong C."/>
            <person name="Coffey M."/>
            <person name="Young S.K."/>
            <person name="Zeng Q."/>
            <person name="Gargeya S."/>
            <person name="Fitzgerald M."/>
            <person name="Abouelleil A."/>
            <person name="Alvarado L."/>
            <person name="Chapman S.B."/>
            <person name="Gainer-Dewar J."/>
            <person name="Goldberg J."/>
            <person name="Griggs A."/>
            <person name="Gujja S."/>
            <person name="Hansen M."/>
            <person name="Howarth C."/>
            <person name="Imamovic A."/>
            <person name="Ireland A."/>
            <person name="Larimer J."/>
            <person name="McCowan C."/>
            <person name="Murphy C."/>
            <person name="Pearson M."/>
            <person name="Poon T.W."/>
            <person name="Priest M."/>
            <person name="Roberts A."/>
            <person name="Saif S."/>
            <person name="Shea T."/>
            <person name="Sykes S."/>
            <person name="Wortman J."/>
            <person name="Nusbaum C."/>
            <person name="Birren B."/>
        </authorList>
    </citation>
    <scope>NUCLEOTIDE SEQUENCE [LARGE SCALE GENOMIC DNA]</scope>
    <source>
        <strain evidence="4 5">P1569</strain>
    </source>
</reference>
<sequence>MPFPPATVLCSKVLSGIYRQRLRIRHQQGNTYPLTSSYLQHWRPFSVRSTMPPKKPPSKLTAQGSTLNPPPTAHNYRQSVQAPNLPPSDSIPPLWKPNVVPNEVFPEWMDPAALPADHWGTVEQPFEDPLAPENLVLPKEVIEFKDSIMWKRPSQFLPVIVETPVVHATPPPPTPEPKATGKKGAAPAAKKGEPEPQKKPPPPKHAHVFVPKSEKAGMTTSSSSLPSTAEHHHDHTLRIPRDFQRRWSVEQLEALEAWTKEEERIELEQQHRERMYMGFEDAIAYIVNDRPRDLLAEVDFDADDLIDDGQDEDDALTTNMDVSNATSPWGVMPPPRIEIAPNAVYKPEIPHGDVIHADMASYFRIVEQLYDSSKTSNNCMAPFLWQAIYPQDNTGQPVYNPGGKYSVKLFVFGRWRRIDIDDKLPLDADGKVIYLASSMKNEIWPSLLVKALYTVAYWLHPHRHETELERQSSTDGMCQNVIQTILALTSWKVSLWQPEASTKFSENVFHQLRQYILSSEKPDEASEQPTESESVANSTTDVSPAVTETLATVNALMPRAVICCTGINRVAGMVFGEIVLVTGVVGDTGSTTFKVVRQGSPATISEETNDVNELVFLLVHQVLQYSDTFIREWMPNPEPPPEGVEDTRAPLVPFETPRVQFVVITARDSIPEQPPGDNLSDISHMIQEPVNLVASLTPVQSPEKYDQDLDNLSKPSVLMATHLVVDPNGSVILIEEIEKKASTSSLPAILPLNSTFAEYISVPLVGKSKIVYRVYPQKSLRYGYSLVVESNQKVSFQDAPTYWRSLSNFHVIECDGAYPVMLPGTWNILFKQSFELVPPTHEDGDKEPSPELRIDLYLSEEMLSSFTHISIVNDATGEVKKASTLCTKVSLPSVSNLASNAPIAYTMIIDCAPGNFHVREGKWKLTLASDWDFTKPTTHEMKITQFEGVYEPNKPLLCFRDVIMAPKTSIWTSFQLQLLSDGAVVNTLAAKLEVFDLGMNQTRRISEISSKGEVRLLQLPCVTAADGQSQSDDKRGYIIQGSIDRTTCIVPDELQSRRPFRNNSNRPSKELTTTSVDENTSLEGNSGVSPPGSARSSRPSGIKWRLNCWSSEDVKLQADNAKELQFEAIRASWAEKAVDRNTNGAVSRLLYLGKLEEAEARMKQDNMTDEQIAKVRNRFEWIQAVRKAEGVCESYLEEVAGSEEKLLSKEELDESKRLLLERIGAVEADKEQRRVARATAKEERAKELKNMVRSVIDRRAISLKKQQELKRQLAALQTQSA</sequence>
<feature type="region of interest" description="Disordered" evidence="2">
    <location>
        <begin position="165"/>
        <end position="235"/>
    </location>
</feature>
<dbReference type="PANTHER" id="PTHR46298:SF1">
    <property type="entry name" value="ANDROGLOBIN"/>
    <property type="match status" value="1"/>
</dbReference>
<protein>
    <recommendedName>
        <fullName evidence="3">Calpain catalytic domain-containing protein</fullName>
    </recommendedName>
</protein>
<accession>V9EK15</accession>
<dbReference type="eggNOG" id="KOG0045">
    <property type="taxonomic scope" value="Eukaryota"/>
</dbReference>
<dbReference type="Pfam" id="PF00648">
    <property type="entry name" value="Peptidase_C2"/>
    <property type="match status" value="1"/>
</dbReference>
<evidence type="ECO:0000256" key="2">
    <source>
        <dbReference type="SAM" id="MobiDB-lite"/>
    </source>
</evidence>
<feature type="compositionally biased region" description="Polar residues" evidence="2">
    <location>
        <begin position="218"/>
        <end position="227"/>
    </location>
</feature>
<dbReference type="SUPFAM" id="SSF54001">
    <property type="entry name" value="Cysteine proteinases"/>
    <property type="match status" value="1"/>
</dbReference>
<organism evidence="4 5">
    <name type="scientific">Phytophthora nicotianae P1569</name>
    <dbReference type="NCBI Taxonomy" id="1317065"/>
    <lineage>
        <taxon>Eukaryota</taxon>
        <taxon>Sar</taxon>
        <taxon>Stramenopiles</taxon>
        <taxon>Oomycota</taxon>
        <taxon>Peronosporomycetes</taxon>
        <taxon>Peronosporales</taxon>
        <taxon>Peronosporaceae</taxon>
        <taxon>Phytophthora</taxon>
    </lineage>
</organism>
<dbReference type="Proteomes" id="UP000018721">
    <property type="component" value="Unassembled WGS sequence"/>
</dbReference>
<comment type="caution">
    <text evidence="1">Lacks conserved residue(s) required for the propagation of feature annotation.</text>
</comment>
<feature type="region of interest" description="Disordered" evidence="2">
    <location>
        <begin position="47"/>
        <end position="89"/>
    </location>
</feature>
<keyword evidence="5" id="KW-1185">Reference proteome</keyword>
<dbReference type="InterPro" id="IPR038765">
    <property type="entry name" value="Papain-like_cys_pep_sf"/>
</dbReference>
<dbReference type="InterPro" id="IPR053033">
    <property type="entry name" value="Androglobin-like"/>
</dbReference>
<evidence type="ECO:0000313" key="5">
    <source>
        <dbReference type="Proteomes" id="UP000018721"/>
    </source>
</evidence>
<feature type="region of interest" description="Disordered" evidence="2">
    <location>
        <begin position="1054"/>
        <end position="1100"/>
    </location>
</feature>
<feature type="domain" description="Calpain catalytic" evidence="3">
    <location>
        <begin position="388"/>
        <end position="452"/>
    </location>
</feature>
<dbReference type="GO" id="GO:0004198">
    <property type="term" value="F:calcium-dependent cysteine-type endopeptidase activity"/>
    <property type="evidence" value="ECO:0007669"/>
    <property type="project" value="InterPro"/>
</dbReference>
<name>V9EK15_PHYNI</name>
<dbReference type="InterPro" id="IPR001300">
    <property type="entry name" value="Peptidase_C2_calpain_cat"/>
</dbReference>
<feature type="compositionally biased region" description="Polar residues" evidence="2">
    <location>
        <begin position="1070"/>
        <end position="1084"/>
    </location>
</feature>
<feature type="compositionally biased region" description="Polar residues" evidence="2">
    <location>
        <begin position="527"/>
        <end position="541"/>
    </location>
</feature>
<dbReference type="PROSITE" id="PS50203">
    <property type="entry name" value="CALPAIN_CAT"/>
    <property type="match status" value="1"/>
</dbReference>
<dbReference type="HOGENOM" id="CLU_008460_0_0_1"/>
<evidence type="ECO:0000256" key="1">
    <source>
        <dbReference type="PROSITE-ProRule" id="PRU00239"/>
    </source>
</evidence>
<proteinExistence type="predicted"/>